<reference evidence="12 13" key="1">
    <citation type="submission" date="2022-08" db="EMBL/GenBank/DDBJ databases">
        <title>Reclassification of Massilia species as members of the genera Telluria, Duganella, Pseudoduganella, Mokoshia gen. nov. and Zemynaea gen. nov. using orthogonal and non-orthogonal genome-based approaches.</title>
        <authorList>
            <person name="Bowman J.P."/>
        </authorList>
    </citation>
    <scope>NUCLEOTIDE SEQUENCE [LARGE SCALE GENOMIC DNA]</scope>
    <source>
        <strain evidence="12 13">JCM 31316</strain>
    </source>
</reference>
<evidence type="ECO:0000313" key="13">
    <source>
        <dbReference type="Proteomes" id="UP001204151"/>
    </source>
</evidence>
<evidence type="ECO:0000259" key="11">
    <source>
        <dbReference type="Pfam" id="PF00117"/>
    </source>
</evidence>
<dbReference type="Proteomes" id="UP001204151">
    <property type="component" value="Unassembled WGS sequence"/>
</dbReference>
<keyword evidence="7 10" id="KW-0456">Lyase</keyword>
<keyword evidence="10" id="KW-0963">Cytoplasm</keyword>
<dbReference type="HAMAP" id="MF_00278">
    <property type="entry name" value="HisH"/>
    <property type="match status" value="1"/>
</dbReference>
<evidence type="ECO:0000313" key="12">
    <source>
        <dbReference type="EMBL" id="MCS0581284.1"/>
    </source>
</evidence>
<evidence type="ECO:0000256" key="3">
    <source>
        <dbReference type="ARBA" id="ARBA00022605"/>
    </source>
</evidence>
<feature type="active site" description="Nucleophile" evidence="10">
    <location>
        <position position="82"/>
    </location>
</feature>
<dbReference type="InterPro" id="IPR017926">
    <property type="entry name" value="GATASE"/>
</dbReference>
<feature type="active site" evidence="10">
    <location>
        <position position="193"/>
    </location>
</feature>
<dbReference type="NCBIfam" id="TIGR01855">
    <property type="entry name" value="IMP_synth_hisH"/>
    <property type="match status" value="1"/>
</dbReference>
<comment type="subcellular location">
    <subcellularLocation>
        <location evidence="10">Cytoplasm</location>
    </subcellularLocation>
</comment>
<dbReference type="PIRSF" id="PIRSF000495">
    <property type="entry name" value="Amidotransf_hisH"/>
    <property type="match status" value="1"/>
</dbReference>
<evidence type="ECO:0000256" key="1">
    <source>
        <dbReference type="ARBA" id="ARBA00005091"/>
    </source>
</evidence>
<feature type="domain" description="Glutamine amidotransferase" evidence="11">
    <location>
        <begin position="7"/>
        <end position="208"/>
    </location>
</feature>
<gene>
    <name evidence="10 12" type="primary">hisH</name>
    <name evidence="12" type="ORF">NX784_06745</name>
</gene>
<protein>
    <recommendedName>
        <fullName evidence="10">Imidazole glycerol phosphate synthase subunit HisH</fullName>
        <ecNumber evidence="10">4.3.2.10</ecNumber>
    </recommendedName>
    <alternativeName>
        <fullName evidence="10">IGP synthase glutaminase subunit</fullName>
        <ecNumber evidence="10">3.5.1.2</ecNumber>
    </alternativeName>
    <alternativeName>
        <fullName evidence="10">IGP synthase subunit HisH</fullName>
    </alternativeName>
    <alternativeName>
        <fullName evidence="10">ImGP synthase subunit HisH</fullName>
        <shortName evidence="10">IGPS subunit HisH</shortName>
    </alternativeName>
</protein>
<evidence type="ECO:0000256" key="6">
    <source>
        <dbReference type="ARBA" id="ARBA00023102"/>
    </source>
</evidence>
<dbReference type="EMBL" id="JANUGW010000004">
    <property type="protein sequence ID" value="MCS0581284.1"/>
    <property type="molecule type" value="Genomic_DNA"/>
</dbReference>
<dbReference type="PANTHER" id="PTHR42701:SF1">
    <property type="entry name" value="IMIDAZOLE GLYCEROL PHOSPHATE SYNTHASE SUBUNIT HISH"/>
    <property type="match status" value="1"/>
</dbReference>
<keyword evidence="4 10" id="KW-0378">Hydrolase</keyword>
<dbReference type="CDD" id="cd01748">
    <property type="entry name" value="GATase1_IGP_Synthase"/>
    <property type="match status" value="1"/>
</dbReference>
<feature type="active site" evidence="10">
    <location>
        <position position="195"/>
    </location>
</feature>
<evidence type="ECO:0000256" key="5">
    <source>
        <dbReference type="ARBA" id="ARBA00022962"/>
    </source>
</evidence>
<dbReference type="Pfam" id="PF00117">
    <property type="entry name" value="GATase"/>
    <property type="match status" value="1"/>
</dbReference>
<dbReference type="PANTHER" id="PTHR42701">
    <property type="entry name" value="IMIDAZOLE GLYCEROL PHOSPHATE SYNTHASE SUBUNIT HISH"/>
    <property type="match status" value="1"/>
</dbReference>
<comment type="caution">
    <text evidence="12">The sequence shown here is derived from an EMBL/GenBank/DDBJ whole genome shotgun (WGS) entry which is preliminary data.</text>
</comment>
<proteinExistence type="inferred from homology"/>
<evidence type="ECO:0000256" key="8">
    <source>
        <dbReference type="ARBA" id="ARBA00047838"/>
    </source>
</evidence>
<comment type="subunit">
    <text evidence="2 10">Heterodimer of HisH and HisF.</text>
</comment>
<evidence type="ECO:0000256" key="9">
    <source>
        <dbReference type="ARBA" id="ARBA00049534"/>
    </source>
</evidence>
<organism evidence="12 13">
    <name type="scientific">Massilia pinisoli</name>
    <dbReference type="NCBI Taxonomy" id="1772194"/>
    <lineage>
        <taxon>Bacteria</taxon>
        <taxon>Pseudomonadati</taxon>
        <taxon>Pseudomonadota</taxon>
        <taxon>Betaproteobacteria</taxon>
        <taxon>Burkholderiales</taxon>
        <taxon>Oxalobacteraceae</taxon>
        <taxon>Telluria group</taxon>
        <taxon>Massilia</taxon>
    </lineage>
</organism>
<keyword evidence="6 10" id="KW-0368">Histidine biosynthesis</keyword>
<dbReference type="InterPro" id="IPR010139">
    <property type="entry name" value="Imidazole-glycPsynth_HisH"/>
</dbReference>
<comment type="catalytic activity">
    <reaction evidence="8 10">
        <text>5-[(5-phospho-1-deoxy-D-ribulos-1-ylimino)methylamino]-1-(5-phospho-beta-D-ribosyl)imidazole-4-carboxamide + L-glutamine = D-erythro-1-(imidazol-4-yl)glycerol 3-phosphate + 5-amino-1-(5-phospho-beta-D-ribosyl)imidazole-4-carboxamide + L-glutamate + H(+)</text>
        <dbReference type="Rhea" id="RHEA:24793"/>
        <dbReference type="ChEBI" id="CHEBI:15378"/>
        <dbReference type="ChEBI" id="CHEBI:29985"/>
        <dbReference type="ChEBI" id="CHEBI:58278"/>
        <dbReference type="ChEBI" id="CHEBI:58359"/>
        <dbReference type="ChEBI" id="CHEBI:58475"/>
        <dbReference type="ChEBI" id="CHEBI:58525"/>
        <dbReference type="EC" id="4.3.2.10"/>
    </reaction>
</comment>
<keyword evidence="3 10" id="KW-0028">Amino-acid biosynthesis</keyword>
<comment type="pathway">
    <text evidence="1 10">Amino-acid biosynthesis; L-histidine biosynthesis; L-histidine from 5-phospho-alpha-D-ribose 1-diphosphate: step 5/9.</text>
</comment>
<keyword evidence="5 10" id="KW-0315">Glutamine amidotransferase</keyword>
<sequence>MKKHVTIVDYGVGNLFSVSRALEQCGAEVAISADPAEIEASERVVLPGVGAFADGMRGLHACGLVEPVRRFAASGRPLLGICLGMQMLASVSQEFGSHDGLGLIPGQVVPLPTVVEDGRPLKIPHIGWDVIDPAYQWEESMMADTAPGTAVYLVHSFHVVPDDPRYVLATYRFGDRPITAAIRYGNIQGCQFHPEKSGPAGLRMLSGFINTPVS</sequence>
<comment type="function">
    <text evidence="10">IGPS catalyzes the conversion of PRFAR and glutamine to IGP, AICAR and glutamate. The HisH subunit catalyzes the hydrolysis of glutamine to glutamate and ammonia as part of the synthesis of IGP and AICAR. The resulting ammonia molecule is channeled to the active site of HisF.</text>
</comment>
<dbReference type="PROSITE" id="PS51274">
    <property type="entry name" value="GATASE_COBBQ"/>
    <property type="match status" value="1"/>
</dbReference>
<evidence type="ECO:0000256" key="2">
    <source>
        <dbReference type="ARBA" id="ARBA00011152"/>
    </source>
</evidence>
<dbReference type="PROSITE" id="PS51273">
    <property type="entry name" value="GATASE_TYPE_1"/>
    <property type="match status" value="1"/>
</dbReference>
<dbReference type="SUPFAM" id="SSF52317">
    <property type="entry name" value="Class I glutamine amidotransferase-like"/>
    <property type="match status" value="1"/>
</dbReference>
<accession>A0ABT1ZNJ6</accession>
<evidence type="ECO:0000256" key="7">
    <source>
        <dbReference type="ARBA" id="ARBA00023239"/>
    </source>
</evidence>
<name>A0ABT1ZNJ6_9BURK</name>
<dbReference type="EC" id="3.5.1.2" evidence="10"/>
<comment type="catalytic activity">
    <reaction evidence="9 10">
        <text>L-glutamine + H2O = L-glutamate + NH4(+)</text>
        <dbReference type="Rhea" id="RHEA:15889"/>
        <dbReference type="ChEBI" id="CHEBI:15377"/>
        <dbReference type="ChEBI" id="CHEBI:28938"/>
        <dbReference type="ChEBI" id="CHEBI:29985"/>
        <dbReference type="ChEBI" id="CHEBI:58359"/>
        <dbReference type="EC" id="3.5.1.2"/>
    </reaction>
</comment>
<dbReference type="Gene3D" id="3.40.50.880">
    <property type="match status" value="1"/>
</dbReference>
<dbReference type="EC" id="4.3.2.10" evidence="10"/>
<dbReference type="GO" id="GO:0016829">
    <property type="term" value="F:lyase activity"/>
    <property type="evidence" value="ECO:0007669"/>
    <property type="project" value="UniProtKB-KW"/>
</dbReference>
<evidence type="ECO:0000256" key="10">
    <source>
        <dbReference type="HAMAP-Rule" id="MF_00278"/>
    </source>
</evidence>
<evidence type="ECO:0000256" key="4">
    <source>
        <dbReference type="ARBA" id="ARBA00022801"/>
    </source>
</evidence>
<keyword evidence="13" id="KW-1185">Reference proteome</keyword>
<dbReference type="InterPro" id="IPR029062">
    <property type="entry name" value="Class_I_gatase-like"/>
</dbReference>
<dbReference type="RefSeq" id="WP_258815896.1">
    <property type="nucleotide sequence ID" value="NZ_JANUGW010000004.1"/>
</dbReference>